<dbReference type="PANTHER" id="PTHR11203">
    <property type="entry name" value="CLEAVAGE AND POLYADENYLATION SPECIFICITY FACTOR FAMILY MEMBER"/>
    <property type="match status" value="1"/>
</dbReference>
<name>A0AAJ5QPM5_9ENTR</name>
<reference evidence="2 3" key="1">
    <citation type="journal article" date="2023" name="Microbiol. Resour. Announc.">
        <title>Complete Genome Sequence of the First Colistin-Resistant Raoultella electrica Strain.</title>
        <authorList>
            <person name="Aldeia C."/>
            <person name="Campos-Madueno E.I."/>
            <person name="Sendi P."/>
            <person name="Endimiani A."/>
        </authorList>
    </citation>
    <scope>NUCLEOTIDE SEQUENCE [LARGE SCALE GENOMIC DNA]</scope>
    <source>
        <strain evidence="2 3">S2-IND-01-C</strain>
    </source>
</reference>
<evidence type="ECO:0000313" key="2">
    <source>
        <dbReference type="EMBL" id="WBW59306.1"/>
    </source>
</evidence>
<proteinExistence type="predicted"/>
<dbReference type="InterPro" id="IPR036866">
    <property type="entry name" value="RibonucZ/Hydroxyglut_hydro"/>
</dbReference>
<dbReference type="SMART" id="SM00849">
    <property type="entry name" value="Lactamase_B"/>
    <property type="match status" value="1"/>
</dbReference>
<dbReference type="Proteomes" id="UP001210130">
    <property type="component" value="Chromosome"/>
</dbReference>
<organism evidence="2 3">
    <name type="scientific">Klebsiella electrica</name>
    <dbReference type="NCBI Taxonomy" id="1259973"/>
    <lineage>
        <taxon>Bacteria</taxon>
        <taxon>Pseudomonadati</taxon>
        <taxon>Pseudomonadota</taxon>
        <taxon>Gammaproteobacteria</taxon>
        <taxon>Enterobacterales</taxon>
        <taxon>Enterobacteriaceae</taxon>
        <taxon>Klebsiella/Raoultella group</taxon>
        <taxon>Klebsiella</taxon>
    </lineage>
</organism>
<dbReference type="AlphaFoldDB" id="A0AAJ5QPM5"/>
<evidence type="ECO:0000313" key="3">
    <source>
        <dbReference type="Proteomes" id="UP001210130"/>
    </source>
</evidence>
<sequence>MKIEIVSGLHRKAPAAILLSTPSQRILLDAGGALEPDEAPWPVPADIDAVLLSHDHVDHIGGLNRLPADIPIYCSAVTAQALPPGRRVHPIAVRGQFSLGDITVTTGSCGHAWGGVWFHLNVAGGIFYSGDISMESMLFRFDAPPPADIALVDASYGLYDIPQSQQLEKLRAYLSQPTLCPVPPSGRAAELALWMARDNSQPEIALDAACRAMLVQMAEDDEGSLQQGIATALRTLAQTNPLFSTQAPLVLAADPDGMNGMAGVLRARDDFHHRVLFTGHMNRVAYQQWLAGEVDFCRWNVHPTLSCLQKLVSQLSCRYVVPLFTAIDNPVRWQQALNCQLMTHPMIEMELCQ</sequence>
<accession>A0AAJ5QPM5</accession>
<feature type="domain" description="Metallo-beta-lactamase" evidence="1">
    <location>
        <begin position="13"/>
        <end position="186"/>
    </location>
</feature>
<dbReference type="Gene3D" id="3.60.15.10">
    <property type="entry name" value="Ribonuclease Z/Hydroxyacylglutathione hydrolase-like"/>
    <property type="match status" value="1"/>
</dbReference>
<dbReference type="Pfam" id="PF12706">
    <property type="entry name" value="Lactamase_B_2"/>
    <property type="match status" value="1"/>
</dbReference>
<dbReference type="SUPFAM" id="SSF56281">
    <property type="entry name" value="Metallo-hydrolase/oxidoreductase"/>
    <property type="match status" value="1"/>
</dbReference>
<evidence type="ECO:0000259" key="1">
    <source>
        <dbReference type="SMART" id="SM00849"/>
    </source>
</evidence>
<dbReference type="InterPro" id="IPR050698">
    <property type="entry name" value="MBL"/>
</dbReference>
<gene>
    <name evidence="2" type="ORF">OR613_14775</name>
</gene>
<dbReference type="PANTHER" id="PTHR11203:SF37">
    <property type="entry name" value="INTEGRATOR COMPLEX SUBUNIT 11"/>
    <property type="match status" value="1"/>
</dbReference>
<dbReference type="InterPro" id="IPR001279">
    <property type="entry name" value="Metallo-B-lactamas"/>
</dbReference>
<dbReference type="RefSeq" id="WP_160703622.1">
    <property type="nucleotide sequence ID" value="NZ_CP041247.1"/>
</dbReference>
<protein>
    <submittedName>
        <fullName evidence="2">MBL fold metallo-hydrolase</fullName>
    </submittedName>
</protein>
<dbReference type="GO" id="GO:0004521">
    <property type="term" value="F:RNA endonuclease activity"/>
    <property type="evidence" value="ECO:0007669"/>
    <property type="project" value="TreeGrafter"/>
</dbReference>
<dbReference type="EMBL" id="CP112887">
    <property type="protein sequence ID" value="WBW59306.1"/>
    <property type="molecule type" value="Genomic_DNA"/>
</dbReference>
<keyword evidence="3" id="KW-1185">Reference proteome</keyword>